<evidence type="ECO:0008006" key="5">
    <source>
        <dbReference type="Google" id="ProtNLM"/>
    </source>
</evidence>
<sequence length="201" mass="21834">MEMTGNPKLNLASCLESSGSEEKMTPQKISVSDQDKSDSVVIDMESFSHGPNKDTNQNSRITLQRSLSRKGFQRIEKKINSNATANDRDSLVACSPTKGSSMPETPVGVAVGTTVDHGGSNSCSPQVHHQITMMAGGITTTTAFESRFPFRRNSFKRSASPWLDPKRVLLIFATLSSVGTILLIYFTLSISKMNGDENALD</sequence>
<name>A0AAV5LYE4_9ROSI</name>
<keyword evidence="2" id="KW-0472">Membrane</keyword>
<dbReference type="PANTHER" id="PTHR34064:SF4">
    <property type="entry name" value="PROTEIN, PUTATIVE-RELATED"/>
    <property type="match status" value="1"/>
</dbReference>
<proteinExistence type="predicted"/>
<dbReference type="PANTHER" id="PTHR34064">
    <property type="entry name" value="OS04G0672300 PROTEIN"/>
    <property type="match status" value="1"/>
</dbReference>
<keyword evidence="4" id="KW-1185">Reference proteome</keyword>
<protein>
    <recommendedName>
        <fullName evidence="5">Transmembrane protein</fullName>
    </recommendedName>
</protein>
<evidence type="ECO:0000256" key="1">
    <source>
        <dbReference type="SAM" id="MobiDB-lite"/>
    </source>
</evidence>
<gene>
    <name evidence="3" type="ORF">SLEP1_g49230</name>
</gene>
<accession>A0AAV5LYE4</accession>
<comment type="caution">
    <text evidence="3">The sequence shown here is derived from an EMBL/GenBank/DDBJ whole genome shotgun (WGS) entry which is preliminary data.</text>
</comment>
<keyword evidence="2" id="KW-0812">Transmembrane</keyword>
<keyword evidence="2" id="KW-1133">Transmembrane helix</keyword>
<feature type="transmembrane region" description="Helical" evidence="2">
    <location>
        <begin position="168"/>
        <end position="188"/>
    </location>
</feature>
<dbReference type="Proteomes" id="UP001054252">
    <property type="component" value="Unassembled WGS sequence"/>
</dbReference>
<evidence type="ECO:0000313" key="4">
    <source>
        <dbReference type="Proteomes" id="UP001054252"/>
    </source>
</evidence>
<dbReference type="AlphaFoldDB" id="A0AAV5LYE4"/>
<reference evidence="3 4" key="1">
    <citation type="journal article" date="2021" name="Commun. Biol.">
        <title>The genome of Shorea leprosula (Dipterocarpaceae) highlights the ecological relevance of drought in aseasonal tropical rainforests.</title>
        <authorList>
            <person name="Ng K.K.S."/>
            <person name="Kobayashi M.J."/>
            <person name="Fawcett J.A."/>
            <person name="Hatakeyama M."/>
            <person name="Paape T."/>
            <person name="Ng C.H."/>
            <person name="Ang C.C."/>
            <person name="Tnah L.H."/>
            <person name="Lee C.T."/>
            <person name="Nishiyama T."/>
            <person name="Sese J."/>
            <person name="O'Brien M.J."/>
            <person name="Copetti D."/>
            <person name="Mohd Noor M.I."/>
            <person name="Ong R.C."/>
            <person name="Putra M."/>
            <person name="Sireger I.Z."/>
            <person name="Indrioko S."/>
            <person name="Kosugi Y."/>
            <person name="Izuno A."/>
            <person name="Isagi Y."/>
            <person name="Lee S.L."/>
            <person name="Shimizu K.K."/>
        </authorList>
    </citation>
    <scope>NUCLEOTIDE SEQUENCE [LARGE SCALE GENOMIC DNA]</scope>
    <source>
        <strain evidence="3">214</strain>
    </source>
</reference>
<organism evidence="3 4">
    <name type="scientific">Rubroshorea leprosula</name>
    <dbReference type="NCBI Taxonomy" id="152421"/>
    <lineage>
        <taxon>Eukaryota</taxon>
        <taxon>Viridiplantae</taxon>
        <taxon>Streptophyta</taxon>
        <taxon>Embryophyta</taxon>
        <taxon>Tracheophyta</taxon>
        <taxon>Spermatophyta</taxon>
        <taxon>Magnoliopsida</taxon>
        <taxon>eudicotyledons</taxon>
        <taxon>Gunneridae</taxon>
        <taxon>Pentapetalae</taxon>
        <taxon>rosids</taxon>
        <taxon>malvids</taxon>
        <taxon>Malvales</taxon>
        <taxon>Dipterocarpaceae</taxon>
        <taxon>Rubroshorea</taxon>
    </lineage>
</organism>
<feature type="region of interest" description="Disordered" evidence="1">
    <location>
        <begin position="1"/>
        <end position="38"/>
    </location>
</feature>
<evidence type="ECO:0000313" key="3">
    <source>
        <dbReference type="EMBL" id="GKV41733.1"/>
    </source>
</evidence>
<dbReference type="EMBL" id="BPVZ01000152">
    <property type="protein sequence ID" value="GKV41733.1"/>
    <property type="molecule type" value="Genomic_DNA"/>
</dbReference>
<evidence type="ECO:0000256" key="2">
    <source>
        <dbReference type="SAM" id="Phobius"/>
    </source>
</evidence>